<dbReference type="SUPFAM" id="SSF50729">
    <property type="entry name" value="PH domain-like"/>
    <property type="match status" value="1"/>
</dbReference>
<protein>
    <submittedName>
        <fullName evidence="4">PLC-beta PH domain-containing protein</fullName>
    </submittedName>
</protein>
<keyword evidence="1" id="KW-1133">Transmembrane helix</keyword>
<keyword evidence="1" id="KW-0472">Membrane</keyword>
<dbReference type="InterPro" id="IPR037862">
    <property type="entry name" value="PLC-beta_PH"/>
</dbReference>
<reference evidence="4" key="1">
    <citation type="submission" date="2022-11" db="UniProtKB">
        <authorList>
            <consortium name="WormBaseParasite"/>
        </authorList>
    </citation>
    <scope>IDENTIFICATION</scope>
</reference>
<keyword evidence="3" id="KW-1185">Reference proteome</keyword>
<proteinExistence type="predicted"/>
<organism evidence="3 4">
    <name type="scientific">Parascaris equorum</name>
    <name type="common">Equine roundworm</name>
    <dbReference type="NCBI Taxonomy" id="6256"/>
    <lineage>
        <taxon>Eukaryota</taxon>
        <taxon>Metazoa</taxon>
        <taxon>Ecdysozoa</taxon>
        <taxon>Nematoda</taxon>
        <taxon>Chromadorea</taxon>
        <taxon>Rhabditida</taxon>
        <taxon>Spirurina</taxon>
        <taxon>Ascaridomorpha</taxon>
        <taxon>Ascaridoidea</taxon>
        <taxon>Ascarididae</taxon>
        <taxon>Parascaris</taxon>
    </lineage>
</organism>
<dbReference type="Pfam" id="PF17787">
    <property type="entry name" value="PH_14"/>
    <property type="match status" value="1"/>
</dbReference>
<evidence type="ECO:0000256" key="1">
    <source>
        <dbReference type="SAM" id="Phobius"/>
    </source>
</evidence>
<evidence type="ECO:0000313" key="4">
    <source>
        <dbReference type="WBParaSite" id="PEQ_0000514301-mRNA-1"/>
    </source>
</evidence>
<feature type="domain" description="PLC-beta PH" evidence="2">
    <location>
        <begin position="33"/>
        <end position="76"/>
    </location>
</feature>
<dbReference type="AlphaFoldDB" id="A0A914RF72"/>
<dbReference type="WBParaSite" id="PEQ_0000514301-mRNA-1">
    <property type="protein sequence ID" value="PEQ_0000514301-mRNA-1"/>
    <property type="gene ID" value="PEQ_0000514301"/>
</dbReference>
<dbReference type="Gene3D" id="2.30.29.240">
    <property type="match status" value="1"/>
</dbReference>
<dbReference type="Proteomes" id="UP000887564">
    <property type="component" value="Unplaced"/>
</dbReference>
<name>A0A914RF72_PAREQ</name>
<keyword evidence="1" id="KW-0812">Transmembrane</keyword>
<sequence>MKRFLQVLQFLRNLVDTHIKRIFSGTFITATCTISSCFLTVMYGTDAVNPTPLTFLTDSEESAKLWVQELRHLSVKFSKEIPILGVFEMDSHNLIPKFHIVDALIPPKNKEDRKEVERLLKSLPAFSEK</sequence>
<evidence type="ECO:0000259" key="2">
    <source>
        <dbReference type="Pfam" id="PF17787"/>
    </source>
</evidence>
<accession>A0A914RF72</accession>
<evidence type="ECO:0000313" key="3">
    <source>
        <dbReference type="Proteomes" id="UP000887564"/>
    </source>
</evidence>
<feature type="transmembrane region" description="Helical" evidence="1">
    <location>
        <begin position="21"/>
        <end position="43"/>
    </location>
</feature>